<dbReference type="GO" id="GO:0005739">
    <property type="term" value="C:mitochondrion"/>
    <property type="evidence" value="ECO:0007669"/>
    <property type="project" value="TreeGrafter"/>
</dbReference>
<reference evidence="3" key="1">
    <citation type="submission" date="2023-03" db="EMBL/GenBank/DDBJ databases">
        <title>Massive genome expansion in bonnet fungi (Mycena s.s.) driven by repeated elements and novel gene families across ecological guilds.</title>
        <authorList>
            <consortium name="Lawrence Berkeley National Laboratory"/>
            <person name="Harder C.B."/>
            <person name="Miyauchi S."/>
            <person name="Viragh M."/>
            <person name="Kuo A."/>
            <person name="Thoen E."/>
            <person name="Andreopoulos B."/>
            <person name="Lu D."/>
            <person name="Skrede I."/>
            <person name="Drula E."/>
            <person name="Henrissat B."/>
            <person name="Morin E."/>
            <person name="Kohler A."/>
            <person name="Barry K."/>
            <person name="LaButti K."/>
            <person name="Morin E."/>
            <person name="Salamov A."/>
            <person name="Lipzen A."/>
            <person name="Mereny Z."/>
            <person name="Hegedus B."/>
            <person name="Baldrian P."/>
            <person name="Stursova M."/>
            <person name="Weitz H."/>
            <person name="Taylor A."/>
            <person name="Grigoriev I.V."/>
            <person name="Nagy L.G."/>
            <person name="Martin F."/>
            <person name="Kauserud H."/>
        </authorList>
    </citation>
    <scope>NUCLEOTIDE SEQUENCE</scope>
    <source>
        <strain evidence="3">CBHHK002</strain>
    </source>
</reference>
<dbReference type="InterPro" id="IPR011333">
    <property type="entry name" value="SKP1/BTB/POZ_sf"/>
</dbReference>
<keyword evidence="2" id="KW-0677">Repeat</keyword>
<keyword evidence="1" id="KW-0880">Kelch repeat</keyword>
<dbReference type="GO" id="GO:0005829">
    <property type="term" value="C:cytosol"/>
    <property type="evidence" value="ECO:0007669"/>
    <property type="project" value="TreeGrafter"/>
</dbReference>
<keyword evidence="4" id="KW-1185">Reference proteome</keyword>
<dbReference type="SUPFAM" id="SSF117281">
    <property type="entry name" value="Kelch motif"/>
    <property type="match status" value="1"/>
</dbReference>
<dbReference type="AlphaFoldDB" id="A0AAD7A216"/>
<protein>
    <submittedName>
        <fullName evidence="3">Galactose oxidase</fullName>
    </submittedName>
</protein>
<evidence type="ECO:0000313" key="3">
    <source>
        <dbReference type="EMBL" id="KAJ7347975.1"/>
    </source>
</evidence>
<accession>A0AAD7A216</accession>
<name>A0AAD7A216_9AGAR</name>
<gene>
    <name evidence="3" type="ORF">DFH08DRAFT_699218</name>
</gene>
<sequence>MRSTSGMIVHSRETIGDVPPELIGASTTLAGSKLYLFGGSLASNPEPKPLAHLYVLDLELWKWEEILPAREDPVPRARYFHTVDIWNNHLVVFGGLCERSKSGQLRVLNDVRLFNISTRRWLQSPRVPEVSPKSSVPQPRHAHLSCVSSNLLFIIGGKDFFGEGFTDICVYDLGRGEWIHKQQYCPGIDMNHAFAATSQWHVQTPSLDGGDALCPIPLPYSDPVTTRSPCSVYLYNADHLQRQLQMFCPSPGGQIQRENPPPGAIDRLPFLRFPSGAILGKTLIVAGNSSAENAEQAFSIWTVDLETSNSGCIDTGGLLKNRSWGKGFLWHEQNKFIALGKNEGSFVDLAERLVLGWDSVAVVDLGALGVYQPPTLKLDTAAQKRGLEALADGQRLGADFAFLCDDGRQIPCSRKIVLDRWSWLREQYARLSGVDASIKHQKRTEITITQTSLALSQSYPVTMALLQYLYSLALGTALQRAPAVLSYLLLISTEFQIPHLRALVKHAMHLALTEATAEGVYEIAASCGCRSLQIR</sequence>
<evidence type="ECO:0000256" key="1">
    <source>
        <dbReference type="ARBA" id="ARBA00022441"/>
    </source>
</evidence>
<dbReference type="Gene3D" id="2.120.10.80">
    <property type="entry name" value="Kelch-type beta propeller"/>
    <property type="match status" value="1"/>
</dbReference>
<dbReference type="Proteomes" id="UP001218218">
    <property type="component" value="Unassembled WGS sequence"/>
</dbReference>
<dbReference type="Gene3D" id="3.30.710.10">
    <property type="entry name" value="Potassium Channel Kv1.1, Chain A"/>
    <property type="match status" value="1"/>
</dbReference>
<evidence type="ECO:0000313" key="4">
    <source>
        <dbReference type="Proteomes" id="UP001218218"/>
    </source>
</evidence>
<evidence type="ECO:0000256" key="2">
    <source>
        <dbReference type="ARBA" id="ARBA00022737"/>
    </source>
</evidence>
<dbReference type="PANTHER" id="PTHR43503">
    <property type="entry name" value="MCG48959-RELATED"/>
    <property type="match status" value="1"/>
</dbReference>
<dbReference type="InterPro" id="IPR015915">
    <property type="entry name" value="Kelch-typ_b-propeller"/>
</dbReference>
<dbReference type="PANTHER" id="PTHR43503:SF2">
    <property type="entry name" value="NEGATIVE REGULATOR OF SPORULATION MDS3-RELATED"/>
    <property type="match status" value="1"/>
</dbReference>
<dbReference type="Pfam" id="PF24681">
    <property type="entry name" value="Kelch_KLHDC2_KLHL20_DRC7"/>
    <property type="match status" value="1"/>
</dbReference>
<comment type="caution">
    <text evidence="3">The sequence shown here is derived from an EMBL/GenBank/DDBJ whole genome shotgun (WGS) entry which is preliminary data.</text>
</comment>
<proteinExistence type="predicted"/>
<organism evidence="3 4">
    <name type="scientific">Mycena albidolilacea</name>
    <dbReference type="NCBI Taxonomy" id="1033008"/>
    <lineage>
        <taxon>Eukaryota</taxon>
        <taxon>Fungi</taxon>
        <taxon>Dikarya</taxon>
        <taxon>Basidiomycota</taxon>
        <taxon>Agaricomycotina</taxon>
        <taxon>Agaricomycetes</taxon>
        <taxon>Agaricomycetidae</taxon>
        <taxon>Agaricales</taxon>
        <taxon>Marasmiineae</taxon>
        <taxon>Mycenaceae</taxon>
        <taxon>Mycena</taxon>
    </lineage>
</organism>
<dbReference type="GO" id="GO:0045454">
    <property type="term" value="P:cell redox homeostasis"/>
    <property type="evidence" value="ECO:0007669"/>
    <property type="project" value="TreeGrafter"/>
</dbReference>
<dbReference type="EMBL" id="JARIHO010000018">
    <property type="protein sequence ID" value="KAJ7347975.1"/>
    <property type="molecule type" value="Genomic_DNA"/>
</dbReference>